<name>A0ABR3TU18_9PEZI</name>
<dbReference type="Gene3D" id="3.40.50.720">
    <property type="entry name" value="NAD(P)-binding Rossmann-like Domain"/>
    <property type="match status" value="1"/>
</dbReference>
<dbReference type="PANTHER" id="PTHR42760">
    <property type="entry name" value="SHORT-CHAIN DEHYDROGENASES/REDUCTASES FAMILY MEMBER"/>
    <property type="match status" value="1"/>
</dbReference>
<dbReference type="Pfam" id="PF13561">
    <property type="entry name" value="adh_short_C2"/>
    <property type="match status" value="1"/>
</dbReference>
<accession>A0ABR3TU18</accession>
<dbReference type="EMBL" id="JAKEKT020000024">
    <property type="protein sequence ID" value="KAL1644163.1"/>
    <property type="molecule type" value="Genomic_DNA"/>
</dbReference>
<dbReference type="Proteomes" id="UP001521184">
    <property type="component" value="Unassembled WGS sequence"/>
</dbReference>
<evidence type="ECO:0000313" key="4">
    <source>
        <dbReference type="EMBL" id="KAL1644163.1"/>
    </source>
</evidence>
<evidence type="ECO:0000256" key="2">
    <source>
        <dbReference type="ARBA" id="ARBA00022857"/>
    </source>
</evidence>
<protein>
    <recommendedName>
        <fullName evidence="3">Ketoreductase domain-containing protein</fullName>
    </recommendedName>
</protein>
<dbReference type="PROSITE" id="PS00061">
    <property type="entry name" value="ADH_SHORT"/>
    <property type="match status" value="1"/>
</dbReference>
<dbReference type="SMART" id="SM00822">
    <property type="entry name" value="PKS_KR"/>
    <property type="match status" value="1"/>
</dbReference>
<dbReference type="InterPro" id="IPR020904">
    <property type="entry name" value="Sc_DH/Rdtase_CS"/>
</dbReference>
<dbReference type="InterPro" id="IPR036291">
    <property type="entry name" value="NAD(P)-bd_dom_sf"/>
</dbReference>
<organism evidence="4 5">
    <name type="scientific">Diplodia intermedia</name>
    <dbReference type="NCBI Taxonomy" id="856260"/>
    <lineage>
        <taxon>Eukaryota</taxon>
        <taxon>Fungi</taxon>
        <taxon>Dikarya</taxon>
        <taxon>Ascomycota</taxon>
        <taxon>Pezizomycotina</taxon>
        <taxon>Dothideomycetes</taxon>
        <taxon>Dothideomycetes incertae sedis</taxon>
        <taxon>Botryosphaeriales</taxon>
        <taxon>Botryosphaeriaceae</taxon>
        <taxon>Diplodia</taxon>
    </lineage>
</organism>
<sequence>MTITSQAQPLTLAGKVAIVTGGSRGIGAASAIEFAKRGANVAITFVSPSSAKLADDVISTIAALPNTNGARAIKIHADTCDPASPAKIVAETTAAFGTQTIDILVNNAGAETLAPLGQITHEQFTHAFDTNVRGVVFTTQAVLPHLPPASTTAGGRTTGGRIINVGSVLGRVGNPGGSVYAATKAAMEGLTRCWAHDLGAAGHTVNVVAPAMTETDMMRRTVGRGVPREQLDAARAMTPMQRRLAEPEDVALVVAMLAEDGSRWVTGQTIQAGGGIHMA</sequence>
<dbReference type="PRINTS" id="PR00080">
    <property type="entry name" value="SDRFAMILY"/>
</dbReference>
<dbReference type="SUPFAM" id="SSF51735">
    <property type="entry name" value="NAD(P)-binding Rossmann-fold domains"/>
    <property type="match status" value="1"/>
</dbReference>
<dbReference type="PRINTS" id="PR00081">
    <property type="entry name" value="GDHRDH"/>
</dbReference>
<evidence type="ECO:0000313" key="5">
    <source>
        <dbReference type="Proteomes" id="UP001521184"/>
    </source>
</evidence>
<comment type="similarity">
    <text evidence="1">Belongs to the short-chain dehydrogenases/reductases (SDR) family.</text>
</comment>
<feature type="domain" description="Ketoreductase" evidence="3">
    <location>
        <begin position="15"/>
        <end position="215"/>
    </location>
</feature>
<dbReference type="InterPro" id="IPR057326">
    <property type="entry name" value="KR_dom"/>
</dbReference>
<dbReference type="PANTHER" id="PTHR42760:SF76">
    <property type="entry name" value="CHAIN OXIDOREDUCTASE_DEHYDROGENASE, PUTATIVE-RELATED"/>
    <property type="match status" value="1"/>
</dbReference>
<keyword evidence="5" id="KW-1185">Reference proteome</keyword>
<evidence type="ECO:0000259" key="3">
    <source>
        <dbReference type="SMART" id="SM00822"/>
    </source>
</evidence>
<gene>
    <name evidence="4" type="ORF">SLS58_004443</name>
</gene>
<dbReference type="InterPro" id="IPR002347">
    <property type="entry name" value="SDR_fam"/>
</dbReference>
<comment type="caution">
    <text evidence="4">The sequence shown here is derived from an EMBL/GenBank/DDBJ whole genome shotgun (WGS) entry which is preliminary data.</text>
</comment>
<keyword evidence="2" id="KW-0521">NADP</keyword>
<evidence type="ECO:0000256" key="1">
    <source>
        <dbReference type="ARBA" id="ARBA00006484"/>
    </source>
</evidence>
<reference evidence="4 5" key="1">
    <citation type="journal article" date="2023" name="Plant Dis.">
        <title>First Report of Diplodia intermedia Causing Canker and Dieback Diseases on Apple Trees in Canada.</title>
        <authorList>
            <person name="Ellouze W."/>
            <person name="Ilyukhin E."/>
            <person name="Sulman M."/>
            <person name="Ali S."/>
        </authorList>
    </citation>
    <scope>NUCLEOTIDE SEQUENCE [LARGE SCALE GENOMIC DNA]</scope>
    <source>
        <strain evidence="4 5">M45-28</strain>
    </source>
</reference>
<proteinExistence type="inferred from homology"/>